<reference evidence="2" key="1">
    <citation type="journal article" date="2015" name="Nature">
        <title>Complex archaea that bridge the gap between prokaryotes and eukaryotes.</title>
        <authorList>
            <person name="Spang A."/>
            <person name="Saw J.H."/>
            <person name="Jorgensen S.L."/>
            <person name="Zaremba-Niedzwiedzka K."/>
            <person name="Martijn J."/>
            <person name="Lind A.E."/>
            <person name="van Eijk R."/>
            <person name="Schleper C."/>
            <person name="Guy L."/>
            <person name="Ettema T.J."/>
        </authorList>
    </citation>
    <scope>NUCLEOTIDE SEQUENCE</scope>
</reference>
<name>A0A0F9KHP1_9ZZZZ</name>
<organism evidence="2">
    <name type="scientific">marine sediment metagenome</name>
    <dbReference type="NCBI Taxonomy" id="412755"/>
    <lineage>
        <taxon>unclassified sequences</taxon>
        <taxon>metagenomes</taxon>
        <taxon>ecological metagenomes</taxon>
    </lineage>
</organism>
<evidence type="ECO:0000313" key="2">
    <source>
        <dbReference type="EMBL" id="KKM14840.1"/>
    </source>
</evidence>
<dbReference type="AlphaFoldDB" id="A0A0F9KHP1"/>
<proteinExistence type="predicted"/>
<protein>
    <submittedName>
        <fullName evidence="2">Uncharacterized protein</fullName>
    </submittedName>
</protein>
<feature type="region of interest" description="Disordered" evidence="1">
    <location>
        <begin position="1"/>
        <end position="20"/>
    </location>
</feature>
<sequence>MSEDQLSKLNPDGTNMGQSM</sequence>
<accession>A0A0F9KHP1</accession>
<evidence type="ECO:0000256" key="1">
    <source>
        <dbReference type="SAM" id="MobiDB-lite"/>
    </source>
</evidence>
<comment type="caution">
    <text evidence="2">The sequence shown here is derived from an EMBL/GenBank/DDBJ whole genome shotgun (WGS) entry which is preliminary data.</text>
</comment>
<dbReference type="EMBL" id="LAZR01015055">
    <property type="protein sequence ID" value="KKM14840.1"/>
    <property type="molecule type" value="Genomic_DNA"/>
</dbReference>
<gene>
    <name evidence="2" type="ORF">LCGC14_1702100</name>
</gene>
<feature type="non-terminal residue" evidence="2">
    <location>
        <position position="20"/>
    </location>
</feature>